<gene>
    <name evidence="4" type="ORF">EK21DRAFT_84535</name>
</gene>
<evidence type="ECO:0000256" key="3">
    <source>
        <dbReference type="SAM" id="Phobius"/>
    </source>
</evidence>
<evidence type="ECO:0000256" key="2">
    <source>
        <dbReference type="RuleBase" id="RU003750"/>
    </source>
</evidence>
<dbReference type="AlphaFoldDB" id="A0A9P4HI28"/>
<proteinExistence type="inferred from homology"/>
<keyword evidence="1 2" id="KW-0808">Transferase</keyword>
<sequence>MLDTHLRPLKDQIFDSITSLVPIALSPLHITVLAFLAGIQSCIYAASAKLLPSLIFWTLNRVLDCLDGAVARKRDQASDFGGFLDLLCDFIIYSAIPISCALSLEDAGKSVWLSVAVLEASFHVNNFVLFYVAAIIEKQKGSGKAGAKKVEELTSIAMRPALIEGTESAVFFTAKLTFPEHLQLLSWCMALLVCVGIVQRTVWLAYALL</sequence>
<dbReference type="InterPro" id="IPR043130">
    <property type="entry name" value="CDP-OH_PTrfase_TM_dom"/>
</dbReference>
<comment type="caution">
    <text evidence="4">The sequence shown here is derived from an EMBL/GenBank/DDBJ whole genome shotgun (WGS) entry which is preliminary data.</text>
</comment>
<name>A0A9P4HI28_9PLEO</name>
<evidence type="ECO:0000313" key="4">
    <source>
        <dbReference type="EMBL" id="KAF2035470.1"/>
    </source>
</evidence>
<dbReference type="PROSITE" id="PS00379">
    <property type="entry name" value="CDP_ALCOHOL_P_TRANSF"/>
    <property type="match status" value="1"/>
</dbReference>
<feature type="transmembrane region" description="Helical" evidence="3">
    <location>
        <begin position="20"/>
        <end position="46"/>
    </location>
</feature>
<keyword evidence="3" id="KW-0472">Membrane</keyword>
<feature type="transmembrane region" description="Helical" evidence="3">
    <location>
        <begin position="184"/>
        <end position="206"/>
    </location>
</feature>
<dbReference type="Pfam" id="PF01066">
    <property type="entry name" value="CDP-OH_P_transf"/>
    <property type="match status" value="1"/>
</dbReference>
<dbReference type="Gene3D" id="1.20.120.1760">
    <property type="match status" value="1"/>
</dbReference>
<keyword evidence="5" id="KW-1185">Reference proteome</keyword>
<evidence type="ECO:0008006" key="6">
    <source>
        <dbReference type="Google" id="ProtNLM"/>
    </source>
</evidence>
<dbReference type="GO" id="GO:0016020">
    <property type="term" value="C:membrane"/>
    <property type="evidence" value="ECO:0007669"/>
    <property type="project" value="InterPro"/>
</dbReference>
<dbReference type="OrthoDB" id="10251079at2759"/>
<dbReference type="GO" id="GO:0008654">
    <property type="term" value="P:phospholipid biosynthetic process"/>
    <property type="evidence" value="ECO:0007669"/>
    <property type="project" value="InterPro"/>
</dbReference>
<dbReference type="EMBL" id="ML978157">
    <property type="protein sequence ID" value="KAF2035470.1"/>
    <property type="molecule type" value="Genomic_DNA"/>
</dbReference>
<feature type="transmembrane region" description="Helical" evidence="3">
    <location>
        <begin position="82"/>
        <end position="104"/>
    </location>
</feature>
<evidence type="ECO:0000313" key="5">
    <source>
        <dbReference type="Proteomes" id="UP000799777"/>
    </source>
</evidence>
<dbReference type="InterPro" id="IPR000462">
    <property type="entry name" value="CDP-OH_P_trans"/>
</dbReference>
<dbReference type="GO" id="GO:0016780">
    <property type="term" value="F:phosphotransferase activity, for other substituted phosphate groups"/>
    <property type="evidence" value="ECO:0007669"/>
    <property type="project" value="InterPro"/>
</dbReference>
<keyword evidence="3" id="KW-0812">Transmembrane</keyword>
<dbReference type="Proteomes" id="UP000799777">
    <property type="component" value="Unassembled WGS sequence"/>
</dbReference>
<dbReference type="InterPro" id="IPR048254">
    <property type="entry name" value="CDP_ALCOHOL_P_TRANSF_CS"/>
</dbReference>
<comment type="similarity">
    <text evidence="2">Belongs to the CDP-alcohol phosphatidyltransferase class-I family.</text>
</comment>
<reference evidence="4" key="1">
    <citation type="journal article" date="2020" name="Stud. Mycol.">
        <title>101 Dothideomycetes genomes: a test case for predicting lifestyles and emergence of pathogens.</title>
        <authorList>
            <person name="Haridas S."/>
            <person name="Albert R."/>
            <person name="Binder M."/>
            <person name="Bloem J."/>
            <person name="Labutti K."/>
            <person name="Salamov A."/>
            <person name="Andreopoulos B."/>
            <person name="Baker S."/>
            <person name="Barry K."/>
            <person name="Bills G."/>
            <person name="Bluhm B."/>
            <person name="Cannon C."/>
            <person name="Castanera R."/>
            <person name="Culley D."/>
            <person name="Daum C."/>
            <person name="Ezra D."/>
            <person name="Gonzalez J."/>
            <person name="Henrissat B."/>
            <person name="Kuo A."/>
            <person name="Liang C."/>
            <person name="Lipzen A."/>
            <person name="Lutzoni F."/>
            <person name="Magnuson J."/>
            <person name="Mondo S."/>
            <person name="Nolan M."/>
            <person name="Ohm R."/>
            <person name="Pangilinan J."/>
            <person name="Park H.-J."/>
            <person name="Ramirez L."/>
            <person name="Alfaro M."/>
            <person name="Sun H."/>
            <person name="Tritt A."/>
            <person name="Yoshinaga Y."/>
            <person name="Zwiers L.-H."/>
            <person name="Turgeon B."/>
            <person name="Goodwin S."/>
            <person name="Spatafora J."/>
            <person name="Crous P."/>
            <person name="Grigoriev I."/>
        </authorList>
    </citation>
    <scope>NUCLEOTIDE SEQUENCE</scope>
    <source>
        <strain evidence="4">CBS 110217</strain>
    </source>
</reference>
<evidence type="ECO:0000256" key="1">
    <source>
        <dbReference type="ARBA" id="ARBA00022679"/>
    </source>
</evidence>
<protein>
    <recommendedName>
        <fullName evidence="6">CDP-alcohol phosphatidyltransferase</fullName>
    </recommendedName>
</protein>
<organism evidence="4 5">
    <name type="scientific">Setomelanomma holmii</name>
    <dbReference type="NCBI Taxonomy" id="210430"/>
    <lineage>
        <taxon>Eukaryota</taxon>
        <taxon>Fungi</taxon>
        <taxon>Dikarya</taxon>
        <taxon>Ascomycota</taxon>
        <taxon>Pezizomycotina</taxon>
        <taxon>Dothideomycetes</taxon>
        <taxon>Pleosporomycetidae</taxon>
        <taxon>Pleosporales</taxon>
        <taxon>Pleosporineae</taxon>
        <taxon>Phaeosphaeriaceae</taxon>
        <taxon>Setomelanomma</taxon>
    </lineage>
</organism>
<keyword evidence="3" id="KW-1133">Transmembrane helix</keyword>
<feature type="transmembrane region" description="Helical" evidence="3">
    <location>
        <begin position="110"/>
        <end position="134"/>
    </location>
</feature>
<accession>A0A9P4HI28</accession>